<dbReference type="InterPro" id="IPR036249">
    <property type="entry name" value="Thioredoxin-like_sf"/>
</dbReference>
<dbReference type="PANTHER" id="PTHR13887">
    <property type="entry name" value="GLUTATHIONE S-TRANSFERASE KAPPA"/>
    <property type="match status" value="1"/>
</dbReference>
<sequence length="658" mass="70895">MKPNVIVALLVGLVLGFAGGRAINGGSTASAAANKPTAAAAANAPRQNARQVDPTVFKVPIDGSPVKGSADALVTLVEFSDYQCPFCSRADATVKQLQKDYGNKLRVVMKQNPLSFHPRAKPAAVAAMAAGEQGKYWEYHEKLFANAKALEDADLEKYAGEIGLNVARWKTDLAKPEFSAIIDRDQALAGKLGANGTPAFFINGRFLSGAQPIDNFKALIDEELGKAEALTRSGTPASQVYAAIIAKGVESAPSKAPQEQQAPAQAYRKVDVPADSPSFGPKDAKVTIVEWSDFECPFCSRVGPTLKQIKESYPKDVRVVFRHQPLSFHPNAKGAAEASMAAHEQGKFWEYHDKLFQNQKALDRANLEKYAQELGLNMSQFKAALDSGKFRAKVEADASAGAAVGANGTPTFFINGREFVGAQPFDNFKRIIEDEKARADKLLAAGTRPADLYAKAVEEGVKSNGSAPQAQAPAEPPVQNIEVGNAPVRGPKNAPVTIVAYSDFECPFCSRVLPTLNRIEDEYKGKVRVAFKNQPLPFHANAKPAAAAALAANEQGKFWEYHDKLFANQRALDRASLEKYAQELGLNMGQFKAALDSGKYDAQVTTDMNEATRVGVNGTPTFFINGRSVVGAQPFEAFKRVIDEELSKKKGTVAADQK</sequence>
<evidence type="ECO:0000259" key="6">
    <source>
        <dbReference type="PROSITE" id="PS51352"/>
    </source>
</evidence>
<keyword evidence="3" id="KW-0560">Oxidoreductase</keyword>
<accession>A0A084SSI3</accession>
<dbReference type="PANTHER" id="PTHR13887:SF14">
    <property type="entry name" value="DISULFIDE BOND FORMATION PROTEIN D"/>
    <property type="match status" value="1"/>
</dbReference>
<evidence type="ECO:0000313" key="7">
    <source>
        <dbReference type="EMBL" id="KFA91418.1"/>
    </source>
</evidence>
<evidence type="ECO:0000256" key="2">
    <source>
        <dbReference type="ARBA" id="ARBA00022729"/>
    </source>
</evidence>
<evidence type="ECO:0000256" key="4">
    <source>
        <dbReference type="ARBA" id="ARBA00023157"/>
    </source>
</evidence>
<evidence type="ECO:0000313" key="8">
    <source>
        <dbReference type="Proteomes" id="UP000028547"/>
    </source>
</evidence>
<comment type="caution">
    <text evidence="7">The sequence shown here is derived from an EMBL/GenBank/DDBJ whole genome shotgun (WGS) entry which is preliminary data.</text>
</comment>
<evidence type="ECO:0000256" key="1">
    <source>
        <dbReference type="ARBA" id="ARBA00005791"/>
    </source>
</evidence>
<name>A0A084SSI3_9BACT</name>
<dbReference type="PROSITE" id="PS51352">
    <property type="entry name" value="THIOREDOXIN_2"/>
    <property type="match status" value="3"/>
</dbReference>
<reference evidence="7 8" key="1">
    <citation type="submission" date="2014-07" db="EMBL/GenBank/DDBJ databases">
        <title>Draft Genome Sequence of Gephyronic Acid Producer, Cystobacter violaceus Strain Cb vi76.</title>
        <authorList>
            <person name="Stevens D.C."/>
            <person name="Young J."/>
            <person name="Carmichael R."/>
            <person name="Tan J."/>
            <person name="Taylor R.E."/>
        </authorList>
    </citation>
    <scope>NUCLEOTIDE SEQUENCE [LARGE SCALE GENOMIC DNA]</scope>
    <source>
        <strain evidence="7 8">Cb vi76</strain>
    </source>
</reference>
<dbReference type="AlphaFoldDB" id="A0A084SSI3"/>
<dbReference type="SUPFAM" id="SSF52833">
    <property type="entry name" value="Thioredoxin-like"/>
    <property type="match status" value="3"/>
</dbReference>
<dbReference type="GO" id="GO:0016491">
    <property type="term" value="F:oxidoreductase activity"/>
    <property type="evidence" value="ECO:0007669"/>
    <property type="project" value="UniProtKB-KW"/>
</dbReference>
<dbReference type="InterPro" id="IPR013766">
    <property type="entry name" value="Thioredoxin_domain"/>
</dbReference>
<dbReference type="Proteomes" id="UP000028547">
    <property type="component" value="Unassembled WGS sequence"/>
</dbReference>
<dbReference type="Gene3D" id="3.40.30.10">
    <property type="entry name" value="Glutaredoxin"/>
    <property type="match status" value="3"/>
</dbReference>
<organism evidence="7 8">
    <name type="scientific">Archangium violaceum Cb vi76</name>
    <dbReference type="NCBI Taxonomy" id="1406225"/>
    <lineage>
        <taxon>Bacteria</taxon>
        <taxon>Pseudomonadati</taxon>
        <taxon>Myxococcota</taxon>
        <taxon>Myxococcia</taxon>
        <taxon>Myxococcales</taxon>
        <taxon>Cystobacterineae</taxon>
        <taxon>Archangiaceae</taxon>
        <taxon>Archangium</taxon>
    </lineage>
</organism>
<keyword evidence="2" id="KW-0732">Signal</keyword>
<keyword evidence="4" id="KW-1015">Disulfide bond</keyword>
<feature type="domain" description="Thioredoxin" evidence="6">
    <location>
        <begin position="38"/>
        <end position="225"/>
    </location>
</feature>
<protein>
    <submittedName>
        <fullName evidence="7">DSBA oxidoreductase</fullName>
    </submittedName>
</protein>
<feature type="domain" description="Thioredoxin" evidence="6">
    <location>
        <begin position="250"/>
        <end position="437"/>
    </location>
</feature>
<feature type="domain" description="Thioredoxin" evidence="6">
    <location>
        <begin position="461"/>
        <end position="647"/>
    </location>
</feature>
<gene>
    <name evidence="7" type="ORF">Q664_21620</name>
</gene>
<keyword evidence="5" id="KW-0676">Redox-active center</keyword>
<evidence type="ECO:0000256" key="3">
    <source>
        <dbReference type="ARBA" id="ARBA00023002"/>
    </source>
</evidence>
<dbReference type="RefSeq" id="WP_043398460.1">
    <property type="nucleotide sequence ID" value="NZ_JPMI01000142.1"/>
</dbReference>
<evidence type="ECO:0000256" key="5">
    <source>
        <dbReference type="ARBA" id="ARBA00023284"/>
    </source>
</evidence>
<dbReference type="EMBL" id="JPMI01000142">
    <property type="protein sequence ID" value="KFA91418.1"/>
    <property type="molecule type" value="Genomic_DNA"/>
</dbReference>
<proteinExistence type="inferred from homology"/>
<comment type="similarity">
    <text evidence="1">Belongs to the thioredoxin family. DsbA subfamily.</text>
</comment>
<dbReference type="InterPro" id="IPR012336">
    <property type="entry name" value="Thioredoxin-like_fold"/>
</dbReference>
<dbReference type="Pfam" id="PF13462">
    <property type="entry name" value="Thioredoxin_4"/>
    <property type="match status" value="3"/>
</dbReference>